<dbReference type="PIRSF" id="PIRSF012702">
    <property type="entry name" value="UCP012702"/>
    <property type="match status" value="1"/>
</dbReference>
<evidence type="ECO:0000259" key="2">
    <source>
        <dbReference type="Pfam" id="PF07364"/>
    </source>
</evidence>
<evidence type="ECO:0000313" key="4">
    <source>
        <dbReference type="Proteomes" id="UP000741863"/>
    </source>
</evidence>
<dbReference type="InterPro" id="IPR015995">
    <property type="entry name" value="MlrC_N"/>
</dbReference>
<dbReference type="Proteomes" id="UP000741863">
    <property type="component" value="Unassembled WGS sequence"/>
</dbReference>
<dbReference type="EMBL" id="JAFBEC010000016">
    <property type="protein sequence ID" value="MBM7634749.1"/>
    <property type="molecule type" value="Genomic_DNA"/>
</dbReference>
<accession>A0ABS2PH39</accession>
<feature type="domain" description="Microcystin LR degradation protein MlrC N-terminal" evidence="2">
    <location>
        <begin position="3"/>
        <end position="288"/>
    </location>
</feature>
<protein>
    <submittedName>
        <fullName evidence="3">Microcystin degradation protein MlrC</fullName>
    </submittedName>
</protein>
<evidence type="ECO:0000313" key="3">
    <source>
        <dbReference type="EMBL" id="MBM7634749.1"/>
    </source>
</evidence>
<name>A0ABS2PH39_9BACL</name>
<dbReference type="InterPro" id="IPR010799">
    <property type="entry name" value="MlrC_C"/>
</dbReference>
<reference evidence="3 4" key="1">
    <citation type="submission" date="2021-01" db="EMBL/GenBank/DDBJ databases">
        <title>Genomic Encyclopedia of Type Strains, Phase IV (KMG-IV): sequencing the most valuable type-strain genomes for metagenomic binning, comparative biology and taxonomic classification.</title>
        <authorList>
            <person name="Goeker M."/>
        </authorList>
    </citation>
    <scope>NUCLEOTIDE SEQUENCE [LARGE SCALE GENOMIC DNA]</scope>
    <source>
        <strain evidence="3 4">DSM 25540</strain>
    </source>
</reference>
<keyword evidence="4" id="KW-1185">Reference proteome</keyword>
<proteinExistence type="predicted"/>
<dbReference type="Pfam" id="PF07171">
    <property type="entry name" value="MlrC_C"/>
    <property type="match status" value="1"/>
</dbReference>
<organism evidence="3 4">
    <name type="scientific">Geomicrobium sediminis</name>
    <dbReference type="NCBI Taxonomy" id="1347788"/>
    <lineage>
        <taxon>Bacteria</taxon>
        <taxon>Bacillati</taxon>
        <taxon>Bacillota</taxon>
        <taxon>Bacilli</taxon>
        <taxon>Bacillales</taxon>
        <taxon>Geomicrobium</taxon>
    </lineage>
</organism>
<comment type="caution">
    <text evidence="3">The sequence shown here is derived from an EMBL/GenBank/DDBJ whole genome shotgun (WGS) entry which is preliminary data.</text>
</comment>
<dbReference type="Pfam" id="PF07364">
    <property type="entry name" value="DUF1485"/>
    <property type="match status" value="1"/>
</dbReference>
<dbReference type="InterPro" id="IPR009197">
    <property type="entry name" value="MlrC"/>
</dbReference>
<feature type="domain" description="Microcystin LR degradation protein MlrC C-terminal" evidence="1">
    <location>
        <begin position="299"/>
        <end position="473"/>
    </location>
</feature>
<evidence type="ECO:0000259" key="1">
    <source>
        <dbReference type="Pfam" id="PF07171"/>
    </source>
</evidence>
<sequence>MNIAVGGIQHETNTFSNVSSDENFFKLYEWLYGEEIFEHYDGVRDYIGGMIDQANHEGYTVIPTFSARANPSGVIPLETFKTMKRELINRILEIKELDAVCLALHGAGVVEGIDDLEGELLEELRRALNPNVPIVVTLDLHTNLTERMVEHASALLGVKEYPHVDSYERGLDAVKFIKEIVVNKVIPVMHMTKLPMMIPTTHTISGPAFEMKLKTLEEEKLGDVLDCTFYHSFPHTDVAHIGCAILTTTNNQRELAEVISKRVAQDLWDAKSDFIVELPSSAEGIDMALNVEGKPVVINETSDNPGAGTPGDGTNLLKELLRQDLPDTVFACIYDPDVAALAHEKGIGAALDVELGGKTDHLHGEPLRVTAKVVALTDGVFVHTNPMMAGKKSNYGKTARLVIGQVEVIVISVRTQTFDPEIISLTGINPLDYKIIALKSSQHFRAGFQDIAKKIITVDSPGLSSYSLDHFEYVNVNRPIYPLDRHFEK</sequence>
<gene>
    <name evidence="3" type="ORF">JOD17_003875</name>
</gene>